<organism evidence="2 3">
    <name type="scientific">Panagrolaimus superbus</name>
    <dbReference type="NCBI Taxonomy" id="310955"/>
    <lineage>
        <taxon>Eukaryota</taxon>
        <taxon>Metazoa</taxon>
        <taxon>Ecdysozoa</taxon>
        <taxon>Nematoda</taxon>
        <taxon>Chromadorea</taxon>
        <taxon>Rhabditida</taxon>
        <taxon>Tylenchina</taxon>
        <taxon>Panagrolaimomorpha</taxon>
        <taxon>Panagrolaimoidea</taxon>
        <taxon>Panagrolaimidae</taxon>
        <taxon>Panagrolaimus</taxon>
    </lineage>
</organism>
<accession>A0A914Z052</accession>
<dbReference type="Proteomes" id="UP000887577">
    <property type="component" value="Unplaced"/>
</dbReference>
<sequence>MTLIGSYILGSSGIRIYDTKIKDAKTYWVNDDKVSDPEIWTPELISDKTKTVFTEIPKLECLIIVDPGIYSNDCINAALEVAQNYSAKLKIIPALMARFCYVTSKTENPPRNLKEFLIIVTICRELCDWHILQLTSNGYDYIIDHLYEKKNFHDTVSIMAKRYSNYKTILLYSKDDEKFVSGLKLKCEKMYVPNWNQMLTEGGLQKGIWTNNSLTGRSKDVIDFASGMSLKIDDRPPLSLVKQGAKLPIKKKHSVFEDLRSFAINRDYQHVDYDKITRESCVIFQKELSCEVYKFNLNVRIEKNGQCFIDFQYQKQIFAAPTANVADNSSAQNSDEYATAESMSDKSTTSSLDNNSKALLSVEKETKI</sequence>
<protein>
    <submittedName>
        <fullName evidence="3">Uncharacterized protein</fullName>
    </submittedName>
</protein>
<name>A0A914Z052_9BILA</name>
<dbReference type="AlphaFoldDB" id="A0A914Z052"/>
<evidence type="ECO:0000313" key="3">
    <source>
        <dbReference type="WBParaSite" id="PSU_v2.g5558.t1"/>
    </source>
</evidence>
<evidence type="ECO:0000313" key="2">
    <source>
        <dbReference type="Proteomes" id="UP000887577"/>
    </source>
</evidence>
<proteinExistence type="predicted"/>
<dbReference type="WBParaSite" id="PSU_v2.g5558.t1">
    <property type="protein sequence ID" value="PSU_v2.g5558.t1"/>
    <property type="gene ID" value="PSU_v2.g5558"/>
</dbReference>
<feature type="region of interest" description="Disordered" evidence="1">
    <location>
        <begin position="327"/>
        <end position="368"/>
    </location>
</feature>
<feature type="compositionally biased region" description="Polar residues" evidence="1">
    <location>
        <begin position="327"/>
        <end position="358"/>
    </location>
</feature>
<evidence type="ECO:0000256" key="1">
    <source>
        <dbReference type="SAM" id="MobiDB-lite"/>
    </source>
</evidence>
<keyword evidence="2" id="KW-1185">Reference proteome</keyword>
<reference evidence="3" key="1">
    <citation type="submission" date="2022-11" db="UniProtKB">
        <authorList>
            <consortium name="WormBaseParasite"/>
        </authorList>
    </citation>
    <scope>IDENTIFICATION</scope>
</reference>